<keyword evidence="3" id="KW-1185">Reference proteome</keyword>
<comment type="caution">
    <text evidence="2">The sequence shown here is derived from an EMBL/GenBank/DDBJ whole genome shotgun (WGS) entry which is preliminary data.</text>
</comment>
<reference evidence="2" key="1">
    <citation type="submission" date="2021-07" db="EMBL/GenBank/DDBJ databases">
        <authorList>
            <person name="Catto M.A."/>
            <person name="Jacobson A."/>
            <person name="Kennedy G."/>
            <person name="Labadie P."/>
            <person name="Hunt B.G."/>
            <person name="Srinivasan R."/>
        </authorList>
    </citation>
    <scope>NUCLEOTIDE SEQUENCE</scope>
    <source>
        <strain evidence="2">PL_HMW_Pooled</strain>
        <tissue evidence="2">Head</tissue>
    </source>
</reference>
<gene>
    <name evidence="2" type="ORF">KUF71_019242</name>
</gene>
<protein>
    <submittedName>
        <fullName evidence="2">Breast cancer type 2 susceptibility protein-like protein</fullName>
    </submittedName>
</protein>
<dbReference type="AlphaFoldDB" id="A0AAE1GUE7"/>
<feature type="compositionally biased region" description="Basic and acidic residues" evidence="1">
    <location>
        <begin position="132"/>
        <end position="154"/>
    </location>
</feature>
<organism evidence="2 3">
    <name type="scientific">Frankliniella fusca</name>
    <dbReference type="NCBI Taxonomy" id="407009"/>
    <lineage>
        <taxon>Eukaryota</taxon>
        <taxon>Metazoa</taxon>
        <taxon>Ecdysozoa</taxon>
        <taxon>Arthropoda</taxon>
        <taxon>Hexapoda</taxon>
        <taxon>Insecta</taxon>
        <taxon>Pterygota</taxon>
        <taxon>Neoptera</taxon>
        <taxon>Paraneoptera</taxon>
        <taxon>Thysanoptera</taxon>
        <taxon>Terebrantia</taxon>
        <taxon>Thripoidea</taxon>
        <taxon>Thripidae</taxon>
        <taxon>Frankliniella</taxon>
    </lineage>
</organism>
<reference evidence="2" key="2">
    <citation type="journal article" date="2023" name="BMC Genomics">
        <title>Pest status, molecular evolution, and epigenetic factors derived from the genome assembly of Frankliniella fusca, a thysanopteran phytovirus vector.</title>
        <authorList>
            <person name="Catto M.A."/>
            <person name="Labadie P.E."/>
            <person name="Jacobson A.L."/>
            <person name="Kennedy G.G."/>
            <person name="Srinivasan R."/>
            <person name="Hunt B.G."/>
        </authorList>
    </citation>
    <scope>NUCLEOTIDE SEQUENCE</scope>
    <source>
        <strain evidence="2">PL_HMW_Pooled</strain>
    </source>
</reference>
<dbReference type="EMBL" id="JAHWGI010000083">
    <property type="protein sequence ID" value="KAK3908986.1"/>
    <property type="molecule type" value="Genomic_DNA"/>
</dbReference>
<evidence type="ECO:0000256" key="1">
    <source>
        <dbReference type="SAM" id="MobiDB-lite"/>
    </source>
</evidence>
<proteinExistence type="predicted"/>
<evidence type="ECO:0000313" key="2">
    <source>
        <dbReference type="EMBL" id="KAK3908986.1"/>
    </source>
</evidence>
<sequence>MVMAESTEEFQVGFSTLTRGELYPIKKIERSETRFGNKLVKGIKVTVLDGSLELVTFLPKKVVANINDDLFSKIASAAGTDAKYTVCYYGMMKRQSICEYFGRVHEPGEARSDKLYDDMGIIMTKYSGESITPEKRKSSDSEVRPSKAMKEDDA</sequence>
<evidence type="ECO:0000313" key="3">
    <source>
        <dbReference type="Proteomes" id="UP001219518"/>
    </source>
</evidence>
<name>A0AAE1GUE7_9NEOP</name>
<feature type="region of interest" description="Disordered" evidence="1">
    <location>
        <begin position="127"/>
        <end position="154"/>
    </location>
</feature>
<dbReference type="Proteomes" id="UP001219518">
    <property type="component" value="Unassembled WGS sequence"/>
</dbReference>
<accession>A0AAE1GUE7</accession>